<dbReference type="OrthoDB" id="1524959at2"/>
<keyword evidence="5" id="KW-0143">Chaperone</keyword>
<reference evidence="8 9" key="1">
    <citation type="submission" date="2017-06" db="EMBL/GenBank/DDBJ databases">
        <title>Draft Genome Sequence of Natranaerobius trueperi halophilic, alkalithermophilic bacteria from soda lakes.</title>
        <authorList>
            <person name="Zhao B."/>
        </authorList>
    </citation>
    <scope>NUCLEOTIDE SEQUENCE [LARGE SCALE GENOMIC DNA]</scope>
    <source>
        <strain evidence="8 9">DSM 18760</strain>
    </source>
</reference>
<comment type="subcellular location">
    <subcellularLocation>
        <location evidence="1 6">Cytoplasm</location>
        <location evidence="1 6">Cytosol</location>
    </subcellularLocation>
</comment>
<comment type="caution">
    <text evidence="8">The sequence shown here is derived from an EMBL/GenBank/DDBJ whole genome shotgun (WGS) entry which is preliminary data.</text>
</comment>
<keyword evidence="9" id="KW-1185">Reference proteome</keyword>
<dbReference type="PANTHER" id="PTHR34773">
    <property type="entry name" value="FLAGELLAR SECRETION CHAPERONE FLIS"/>
    <property type="match status" value="1"/>
</dbReference>
<dbReference type="PANTHER" id="PTHR34773:SF1">
    <property type="entry name" value="FLAGELLAR SECRETION CHAPERONE FLIS"/>
    <property type="match status" value="1"/>
</dbReference>
<evidence type="ECO:0000256" key="6">
    <source>
        <dbReference type="PIRNR" id="PIRNR039090"/>
    </source>
</evidence>
<sequence>MYGQNPYNNYKETQIKTASSEKLLLMLFDGGLKFLKQAKEHINKKEMKDANYKLKRAQAIVTELMNSLDTKQGEVATNLLRLYDFMLNELVQANIKKDTEKIDYVMKMMREMRQTFDEASKKAGASKGVKTQAGGISGKA</sequence>
<keyword evidence="8" id="KW-0969">Cilium</keyword>
<dbReference type="Pfam" id="PF02561">
    <property type="entry name" value="FliS"/>
    <property type="match status" value="1"/>
</dbReference>
<evidence type="ECO:0000313" key="9">
    <source>
        <dbReference type="Proteomes" id="UP000214588"/>
    </source>
</evidence>
<gene>
    <name evidence="8" type="primary">fliS</name>
    <name evidence="8" type="ORF">CDO51_00110</name>
</gene>
<keyword evidence="8" id="KW-0282">Flagellum</keyword>
<comment type="similarity">
    <text evidence="2 6">Belongs to the FliS family.</text>
</comment>
<accession>A0A226C354</accession>
<dbReference type="GO" id="GO:0071973">
    <property type="term" value="P:bacterial-type flagellum-dependent cell motility"/>
    <property type="evidence" value="ECO:0007669"/>
    <property type="project" value="TreeGrafter"/>
</dbReference>
<name>A0A226C354_9FIRM</name>
<dbReference type="Gene3D" id="1.20.120.340">
    <property type="entry name" value="Flagellar protein FliS"/>
    <property type="match status" value="1"/>
</dbReference>
<evidence type="ECO:0000256" key="5">
    <source>
        <dbReference type="ARBA" id="ARBA00023186"/>
    </source>
</evidence>
<dbReference type="EMBL" id="NIQC01000001">
    <property type="protein sequence ID" value="OWZ84847.1"/>
    <property type="molecule type" value="Genomic_DNA"/>
</dbReference>
<feature type="region of interest" description="Disordered" evidence="7">
    <location>
        <begin position="119"/>
        <end position="140"/>
    </location>
</feature>
<evidence type="ECO:0000256" key="2">
    <source>
        <dbReference type="ARBA" id="ARBA00008787"/>
    </source>
</evidence>
<evidence type="ECO:0000256" key="3">
    <source>
        <dbReference type="ARBA" id="ARBA00022490"/>
    </source>
</evidence>
<dbReference type="GO" id="GO:0005829">
    <property type="term" value="C:cytosol"/>
    <property type="evidence" value="ECO:0007669"/>
    <property type="project" value="UniProtKB-SubCell"/>
</dbReference>
<evidence type="ECO:0000256" key="7">
    <source>
        <dbReference type="SAM" id="MobiDB-lite"/>
    </source>
</evidence>
<dbReference type="InterPro" id="IPR003713">
    <property type="entry name" value="FliS"/>
</dbReference>
<dbReference type="PIRSF" id="PIRSF039090">
    <property type="entry name" value="Flis"/>
    <property type="match status" value="1"/>
</dbReference>
<dbReference type="NCBIfam" id="TIGR00208">
    <property type="entry name" value="fliS"/>
    <property type="match status" value="1"/>
</dbReference>
<dbReference type="GO" id="GO:0044780">
    <property type="term" value="P:bacterial-type flagellum assembly"/>
    <property type="evidence" value="ECO:0007669"/>
    <property type="project" value="InterPro"/>
</dbReference>
<proteinExistence type="inferred from homology"/>
<dbReference type="SUPFAM" id="SSF101116">
    <property type="entry name" value="Flagellar export chaperone FliS"/>
    <property type="match status" value="1"/>
</dbReference>
<evidence type="ECO:0000256" key="1">
    <source>
        <dbReference type="ARBA" id="ARBA00004514"/>
    </source>
</evidence>
<evidence type="ECO:0000256" key="4">
    <source>
        <dbReference type="ARBA" id="ARBA00022795"/>
    </source>
</evidence>
<evidence type="ECO:0000313" key="8">
    <source>
        <dbReference type="EMBL" id="OWZ84847.1"/>
    </source>
</evidence>
<dbReference type="RefSeq" id="WP_089022271.1">
    <property type="nucleotide sequence ID" value="NZ_NIQC01000001.1"/>
</dbReference>
<keyword evidence="8" id="KW-0966">Cell projection</keyword>
<dbReference type="AlphaFoldDB" id="A0A226C354"/>
<dbReference type="Proteomes" id="UP000214588">
    <property type="component" value="Unassembled WGS sequence"/>
</dbReference>
<dbReference type="CDD" id="cd16098">
    <property type="entry name" value="FliS"/>
    <property type="match status" value="1"/>
</dbReference>
<keyword evidence="4 6" id="KW-1005">Bacterial flagellum biogenesis</keyword>
<keyword evidence="3 6" id="KW-0963">Cytoplasm</keyword>
<protein>
    <recommendedName>
        <fullName evidence="6">Flagellar secretion chaperone FliS</fullName>
    </recommendedName>
</protein>
<organism evidence="8 9">
    <name type="scientific">Natranaerobius trueperi</name>
    <dbReference type="NCBI Taxonomy" id="759412"/>
    <lineage>
        <taxon>Bacteria</taxon>
        <taxon>Bacillati</taxon>
        <taxon>Bacillota</taxon>
        <taxon>Clostridia</taxon>
        <taxon>Natranaerobiales</taxon>
        <taxon>Natranaerobiaceae</taxon>
        <taxon>Natranaerobius</taxon>
    </lineage>
</organism>
<dbReference type="InterPro" id="IPR036584">
    <property type="entry name" value="FliS_sf"/>
</dbReference>